<feature type="region of interest" description="Disordered" evidence="1">
    <location>
        <begin position="400"/>
        <end position="424"/>
    </location>
</feature>
<name>A0ABR7J663_9FLAO</name>
<feature type="compositionally biased region" description="Low complexity" evidence="1">
    <location>
        <begin position="400"/>
        <end position="420"/>
    </location>
</feature>
<evidence type="ECO:0000256" key="1">
    <source>
        <dbReference type="SAM" id="MobiDB-lite"/>
    </source>
</evidence>
<protein>
    <submittedName>
        <fullName evidence="2">T9SS type A sorting domain-containing protein</fullName>
    </submittedName>
</protein>
<accession>A0ABR7J663</accession>
<proteinExistence type="predicted"/>
<evidence type="ECO:0000313" key="3">
    <source>
        <dbReference type="Proteomes" id="UP000629963"/>
    </source>
</evidence>
<dbReference type="Proteomes" id="UP000629963">
    <property type="component" value="Unassembled WGS sequence"/>
</dbReference>
<dbReference type="NCBIfam" id="NF033708">
    <property type="entry name" value="T9SS_Cterm_ChiA"/>
    <property type="match status" value="1"/>
</dbReference>
<comment type="caution">
    <text evidence="2">The sequence shown here is derived from an EMBL/GenBank/DDBJ whole genome shotgun (WGS) entry which is preliminary data.</text>
</comment>
<dbReference type="EMBL" id="JACRUJ010000001">
    <property type="protein sequence ID" value="MBC5840682.1"/>
    <property type="molecule type" value="Genomic_DNA"/>
</dbReference>
<sequence>GSGTFANLTVPYVVAFADNGKKIRYYAMNGCGTTNSNQITITVEDVLTAPVPGTITQPNCITPTGSVVLNGLPSSGTWTVSINGNSTGSFTGTGTSTTIAGLAAGSYTFSVSLASCTSAATAIVPINALVTTSYNGTTWSNGIGQDKVGIIAAPNAAPITLVTSTDLCSCTVKAGTIIVVGDEYNPFTDTMLRLQDKLDVEVGSAMTFLSGTSLVQINATAANSGSIFYERETTPITNFDYTYWSSPVAGQKLIDFSPNTLGDKFLSFNSFSNSWNYEDAYNNLMGKGVGYIIRGPQTKSGQPPSTQLYRFTGAPNNGPVSLPIGAAGNSVLIGNPYPSALDANLFLAANSGVLEGTIYFWTHNTSIRLASTLPSGTAGSGVLAYTSDDYAAYNRTGGVATAPTGPAPSSTSTTSGPGPVKSNAPTGKIASGQAFFGTSVAAGNANFTNNMRAGFSAIVANSNADFFKMASTKKSSSVVEMNRIWLDLINTEGAFKETLLGYITDATNDFETAFDGETFDGNAFVDFYSINKDKNLTIQGRALPFNDAEIIPLGYKANIGGQFSISIRDKDGLFETQKVYLEDKLLGIVIDLSEGTYKFTTEIGVFNDRFAIRYTNKTLGVEVVDLVAEGVYISTKNKVITVQVGTETIVAAYVYDLAGKQLFAKNAVDSNQMSISSLSAANVVLIVKVVLNNGSVVTKKIVY</sequence>
<dbReference type="RefSeq" id="WP_187009243.1">
    <property type="nucleotide sequence ID" value="NZ_JACRUJ010000001.1"/>
</dbReference>
<reference evidence="2 3" key="1">
    <citation type="submission" date="2020-08" db="EMBL/GenBank/DDBJ databases">
        <title>Description of novel Flavobacterium F-380 isolate.</title>
        <authorList>
            <person name="Saticioglu I.B."/>
            <person name="Duman M."/>
            <person name="Altun S."/>
        </authorList>
    </citation>
    <scope>NUCLEOTIDE SEQUENCE [LARGE SCALE GENOMIC DNA]</scope>
    <source>
        <strain evidence="2 3">F-380</strain>
    </source>
</reference>
<keyword evidence="3" id="KW-1185">Reference proteome</keyword>
<feature type="non-terminal residue" evidence="2">
    <location>
        <position position="1"/>
    </location>
</feature>
<organism evidence="2 3">
    <name type="scientific">Flavobacterium kayseriense</name>
    <dbReference type="NCBI Taxonomy" id="2764714"/>
    <lineage>
        <taxon>Bacteria</taxon>
        <taxon>Pseudomonadati</taxon>
        <taxon>Bacteroidota</taxon>
        <taxon>Flavobacteriia</taxon>
        <taxon>Flavobacteriales</taxon>
        <taxon>Flavobacteriaceae</taxon>
        <taxon>Flavobacterium</taxon>
    </lineage>
</organism>
<evidence type="ECO:0000313" key="2">
    <source>
        <dbReference type="EMBL" id="MBC5840682.1"/>
    </source>
</evidence>
<gene>
    <name evidence="2" type="ORF">H8R23_04625</name>
</gene>